<accession>A0A1H1LGX0</accession>
<reference evidence="1 2" key="1">
    <citation type="submission" date="2016-10" db="EMBL/GenBank/DDBJ databases">
        <authorList>
            <person name="Varghese N."/>
            <person name="Submissions S."/>
        </authorList>
    </citation>
    <scope>NUCLEOTIDE SEQUENCE [LARGE SCALE GENOMIC DNA]</scope>
    <source>
        <strain evidence="1 2">Mar_2010_102</strain>
    </source>
</reference>
<name>A0A1H1LGX0_9FLAO</name>
<sequence>MAAYFNSNQLRSSLQELAKMYISECKECETLSQDCMDLLKHNFLAEYVVYNKSEDCIEIGVSTSDKFDGYPEIKVYKFPLDEIGKKVDHSFKNNNEDLEFYGKLIGRRKGIGSNSVVLME</sequence>
<dbReference type="AlphaFoldDB" id="A0A1H1LGX0"/>
<protein>
    <submittedName>
        <fullName evidence="1">Uncharacterized protein</fullName>
    </submittedName>
</protein>
<keyword evidence="2" id="KW-1185">Reference proteome</keyword>
<organism evidence="1 2">
    <name type="scientific">Christiangramia echinicola</name>
    <dbReference type="NCBI Taxonomy" id="279359"/>
    <lineage>
        <taxon>Bacteria</taxon>
        <taxon>Pseudomonadati</taxon>
        <taxon>Bacteroidota</taxon>
        <taxon>Flavobacteriia</taxon>
        <taxon>Flavobacteriales</taxon>
        <taxon>Flavobacteriaceae</taxon>
        <taxon>Christiangramia</taxon>
    </lineage>
</organism>
<proteinExistence type="predicted"/>
<gene>
    <name evidence="1" type="ORF">SAMN04488552_0784</name>
</gene>
<evidence type="ECO:0000313" key="1">
    <source>
        <dbReference type="EMBL" id="SDR73582.1"/>
    </source>
</evidence>
<dbReference type="EMBL" id="LT629745">
    <property type="protein sequence ID" value="SDR73582.1"/>
    <property type="molecule type" value="Genomic_DNA"/>
</dbReference>
<dbReference type="RefSeq" id="WP_089661373.1">
    <property type="nucleotide sequence ID" value="NZ_LT629745.1"/>
</dbReference>
<evidence type="ECO:0000313" key="2">
    <source>
        <dbReference type="Proteomes" id="UP000198858"/>
    </source>
</evidence>
<dbReference type="Proteomes" id="UP000198858">
    <property type="component" value="Chromosome I"/>
</dbReference>